<keyword evidence="1" id="KW-0812">Transmembrane</keyword>
<feature type="transmembrane region" description="Helical" evidence="1">
    <location>
        <begin position="76"/>
        <end position="100"/>
    </location>
</feature>
<comment type="caution">
    <text evidence="2">The sequence shown here is derived from an EMBL/GenBank/DDBJ whole genome shotgun (WGS) entry which is preliminary data.</text>
</comment>
<name>A0A931CJ80_9ACTN</name>
<proteinExistence type="predicted"/>
<accession>A0A931CJ80</accession>
<dbReference type="EMBL" id="JADQTO010000017">
    <property type="protein sequence ID" value="MBG0565915.1"/>
    <property type="molecule type" value="Genomic_DNA"/>
</dbReference>
<reference evidence="2" key="1">
    <citation type="submission" date="2020-11" db="EMBL/GenBank/DDBJ databases">
        <title>Isolation and identification of active actinomycetes.</title>
        <authorList>
            <person name="Sun X."/>
        </authorList>
    </citation>
    <scope>NUCLEOTIDE SEQUENCE</scope>
    <source>
        <strain evidence="2">NEAU-A11</strain>
    </source>
</reference>
<organism evidence="2 3">
    <name type="scientific">Actinoplanes aureus</name>
    <dbReference type="NCBI Taxonomy" id="2792083"/>
    <lineage>
        <taxon>Bacteria</taxon>
        <taxon>Bacillati</taxon>
        <taxon>Actinomycetota</taxon>
        <taxon>Actinomycetes</taxon>
        <taxon>Micromonosporales</taxon>
        <taxon>Micromonosporaceae</taxon>
        <taxon>Actinoplanes</taxon>
    </lineage>
</organism>
<evidence type="ECO:0000256" key="1">
    <source>
        <dbReference type="SAM" id="Phobius"/>
    </source>
</evidence>
<dbReference type="AlphaFoldDB" id="A0A931CJ80"/>
<keyword evidence="3" id="KW-1185">Reference proteome</keyword>
<dbReference type="RefSeq" id="WP_196417683.1">
    <property type="nucleotide sequence ID" value="NZ_JADQTO010000017.1"/>
</dbReference>
<feature type="transmembrane region" description="Helical" evidence="1">
    <location>
        <begin position="325"/>
        <end position="346"/>
    </location>
</feature>
<dbReference type="Proteomes" id="UP000598146">
    <property type="component" value="Unassembled WGS sequence"/>
</dbReference>
<keyword evidence="1" id="KW-0472">Membrane</keyword>
<sequence length="360" mass="37743">MTAAQWPPADPALERAYKRLLRAYPPGYRRRHGREIVTTLLEMAEPGQRRPGRAETWHLIGSGIRQRFRLPAGRPLAWALAVLALLIGGSIGAAAGSWAAERTFAALPGPSAAEDMHQLVAGGAGQQASLTSHGGSRWWGPTMLGTVELGAADGWDAEQARQRLIADGWQVSVMKHPSGSAAVLDENGQTTAMRVDGDAFTAERDGLTLDVDGWNSPQAGTISTQLWASGNASLLPLIVLGGLAGMVVGWLFAAALVQRLRHSDPARVRTAALLGTAAALVLSVPAAAFYGNVVRAFEKYGNEGPTFTVHSALTPGPYWPSGPGWLTAAMFGAGVLLAAALVLVSWGRPVAATASRPVTS</sequence>
<evidence type="ECO:0000313" key="3">
    <source>
        <dbReference type="Proteomes" id="UP000598146"/>
    </source>
</evidence>
<gene>
    <name evidence="2" type="ORF">I4J89_31150</name>
</gene>
<keyword evidence="1" id="KW-1133">Transmembrane helix</keyword>
<evidence type="ECO:0000313" key="2">
    <source>
        <dbReference type="EMBL" id="MBG0565915.1"/>
    </source>
</evidence>
<feature type="transmembrane region" description="Helical" evidence="1">
    <location>
        <begin position="234"/>
        <end position="256"/>
    </location>
</feature>
<feature type="transmembrane region" description="Helical" evidence="1">
    <location>
        <begin position="268"/>
        <end position="290"/>
    </location>
</feature>
<protein>
    <submittedName>
        <fullName evidence="2">Uncharacterized protein</fullName>
    </submittedName>
</protein>